<evidence type="ECO:0000313" key="1">
    <source>
        <dbReference type="EMBL" id="MBE9215692.1"/>
    </source>
</evidence>
<protein>
    <submittedName>
        <fullName evidence="1">Uncharacterized protein</fullName>
    </submittedName>
</protein>
<accession>A0A8J7K3X4</accession>
<dbReference type="RefSeq" id="WP_193923883.1">
    <property type="nucleotide sequence ID" value="NZ_JADEWL010000113.1"/>
</dbReference>
<gene>
    <name evidence="1" type="ORF">IQ247_24005</name>
</gene>
<organism evidence="1 2">
    <name type="scientific">Plectonema cf. radiosum LEGE 06105</name>
    <dbReference type="NCBI Taxonomy" id="945769"/>
    <lineage>
        <taxon>Bacteria</taxon>
        <taxon>Bacillati</taxon>
        <taxon>Cyanobacteriota</taxon>
        <taxon>Cyanophyceae</taxon>
        <taxon>Oscillatoriophycideae</taxon>
        <taxon>Oscillatoriales</taxon>
        <taxon>Microcoleaceae</taxon>
        <taxon>Plectonema</taxon>
    </lineage>
</organism>
<evidence type="ECO:0000313" key="2">
    <source>
        <dbReference type="Proteomes" id="UP000620559"/>
    </source>
</evidence>
<sequence length="62" mass="6929">MKIKDILQLLKALLLISEQVTDMIADTSIPKNQQPEIQKEVDLALSRLQSAKSKIEIDPNNG</sequence>
<proteinExistence type="predicted"/>
<keyword evidence="2" id="KW-1185">Reference proteome</keyword>
<dbReference type="EMBL" id="JADEWL010000113">
    <property type="protein sequence ID" value="MBE9215692.1"/>
    <property type="molecule type" value="Genomic_DNA"/>
</dbReference>
<comment type="caution">
    <text evidence="1">The sequence shown here is derived from an EMBL/GenBank/DDBJ whole genome shotgun (WGS) entry which is preliminary data.</text>
</comment>
<dbReference type="AlphaFoldDB" id="A0A8J7K3X4"/>
<dbReference type="Proteomes" id="UP000620559">
    <property type="component" value="Unassembled WGS sequence"/>
</dbReference>
<name>A0A8J7K3X4_9CYAN</name>
<reference evidence="1" key="1">
    <citation type="submission" date="2020-10" db="EMBL/GenBank/DDBJ databases">
        <authorList>
            <person name="Castelo-Branco R."/>
            <person name="Eusebio N."/>
            <person name="Adriana R."/>
            <person name="Vieira A."/>
            <person name="Brugerolle De Fraissinette N."/>
            <person name="Rezende De Castro R."/>
            <person name="Schneider M.P."/>
            <person name="Vasconcelos V."/>
            <person name="Leao P.N."/>
        </authorList>
    </citation>
    <scope>NUCLEOTIDE SEQUENCE</scope>
    <source>
        <strain evidence="1">LEGE 06105</strain>
    </source>
</reference>